<evidence type="ECO:0000313" key="2">
    <source>
        <dbReference type="EnsemblMetazoa" id="ACHR008629-PA"/>
    </source>
</evidence>
<dbReference type="Proteomes" id="UP000075881">
    <property type="component" value="Unassembled WGS sequence"/>
</dbReference>
<dbReference type="VEuPathDB" id="VectorBase:ACHR008629"/>
<reference evidence="3" key="1">
    <citation type="submission" date="2013-03" db="EMBL/GenBank/DDBJ databases">
        <title>The Genome Sequence of Anopheles christyi ACHKN1017.</title>
        <authorList>
            <consortium name="The Broad Institute Genomics Platform"/>
            <person name="Neafsey D.E."/>
            <person name="Besansky N."/>
            <person name="Walker B."/>
            <person name="Young S.K."/>
            <person name="Zeng Q."/>
            <person name="Gargeya S."/>
            <person name="Fitzgerald M."/>
            <person name="Haas B."/>
            <person name="Abouelleil A."/>
            <person name="Allen A.W."/>
            <person name="Alvarado L."/>
            <person name="Arachchi H.M."/>
            <person name="Berlin A.M."/>
            <person name="Chapman S.B."/>
            <person name="Gainer-Dewar J."/>
            <person name="Goldberg J."/>
            <person name="Griggs A."/>
            <person name="Gujja S."/>
            <person name="Hansen M."/>
            <person name="Howarth C."/>
            <person name="Imamovic A."/>
            <person name="Ireland A."/>
            <person name="Larimer J."/>
            <person name="McCowan C."/>
            <person name="Murphy C."/>
            <person name="Pearson M."/>
            <person name="Poon T.W."/>
            <person name="Priest M."/>
            <person name="Roberts A."/>
            <person name="Saif S."/>
            <person name="Shea T."/>
            <person name="Sisk P."/>
            <person name="Sykes S."/>
            <person name="Wortman J."/>
            <person name="Nusbaum C."/>
            <person name="Birren B."/>
        </authorList>
    </citation>
    <scope>NUCLEOTIDE SEQUENCE [LARGE SCALE GENOMIC DNA]</scope>
    <source>
        <strain evidence="3">ACHKN1017</strain>
    </source>
</reference>
<organism evidence="2 3">
    <name type="scientific">Anopheles christyi</name>
    <dbReference type="NCBI Taxonomy" id="43041"/>
    <lineage>
        <taxon>Eukaryota</taxon>
        <taxon>Metazoa</taxon>
        <taxon>Ecdysozoa</taxon>
        <taxon>Arthropoda</taxon>
        <taxon>Hexapoda</taxon>
        <taxon>Insecta</taxon>
        <taxon>Pterygota</taxon>
        <taxon>Neoptera</taxon>
        <taxon>Endopterygota</taxon>
        <taxon>Diptera</taxon>
        <taxon>Nematocera</taxon>
        <taxon>Culicoidea</taxon>
        <taxon>Culicidae</taxon>
        <taxon>Anophelinae</taxon>
        <taxon>Anopheles</taxon>
    </lineage>
</organism>
<feature type="chain" id="PRO_5013040190" evidence="1">
    <location>
        <begin position="20"/>
        <end position="400"/>
    </location>
</feature>
<sequence>MCMIFKSLCTLFAVVVISPQHNCNPLFFGYGRPIASLPEPSSRSTSTASNSAVQRSNVTVALGNRINTDTALDDYGTRVDGVTINVDRRRKRRDLWGLSSILGPDAPNGSYIAINNQVFPLPESLSNVSLNVATLPNSEQLVNISQITPGSFMPAIPQNYTSAFQSLVTQFQTLPLDAMDRIVQLLATGYQHTLGQLFLEQSFERINRTLDYGRTVIRNGLNNLADQTGQGFEQIIETFNSSTGAVRQCVGDSLDPTHVARSVVDKGYGCINRKWQELIELTGNIAEDIVAADKGAAEFLTNLTTCNGATVATANFGSSSISERNAAIRRRQCYVRVIASFPQPLLFLPVSLAIDGTKLYASVSGLEADVGACAAEVALAIGMTTAQIGTKILLCQVFPS</sequence>
<evidence type="ECO:0000313" key="3">
    <source>
        <dbReference type="Proteomes" id="UP000075881"/>
    </source>
</evidence>
<keyword evidence="3" id="KW-1185">Reference proteome</keyword>
<protein>
    <submittedName>
        <fullName evidence="2">Uncharacterized protein</fullName>
    </submittedName>
</protein>
<name>A0A182KCZ2_9DIPT</name>
<reference evidence="2" key="2">
    <citation type="submission" date="2020-05" db="UniProtKB">
        <authorList>
            <consortium name="EnsemblMetazoa"/>
        </authorList>
    </citation>
    <scope>IDENTIFICATION</scope>
    <source>
        <strain evidence="2">ACHKN1017</strain>
    </source>
</reference>
<proteinExistence type="predicted"/>
<accession>A0A182KCZ2</accession>
<dbReference type="AlphaFoldDB" id="A0A182KCZ2"/>
<evidence type="ECO:0000256" key="1">
    <source>
        <dbReference type="SAM" id="SignalP"/>
    </source>
</evidence>
<dbReference type="EnsemblMetazoa" id="ACHR008629-RA">
    <property type="protein sequence ID" value="ACHR008629-PA"/>
    <property type="gene ID" value="ACHR008629"/>
</dbReference>
<keyword evidence="1" id="KW-0732">Signal</keyword>
<feature type="signal peptide" evidence="1">
    <location>
        <begin position="1"/>
        <end position="19"/>
    </location>
</feature>